<dbReference type="AlphaFoldDB" id="A0A222FMR3"/>
<dbReference type="NCBIfam" id="TIGR03545">
    <property type="entry name" value="TIGR03545 family protein"/>
    <property type="match status" value="1"/>
</dbReference>
<feature type="compositionally biased region" description="Basic and acidic residues" evidence="2">
    <location>
        <begin position="588"/>
        <end position="601"/>
    </location>
</feature>
<reference evidence="4 5" key="1">
    <citation type="submission" date="2017-07" db="EMBL/GenBank/DDBJ databases">
        <title>Annotated genome sequence of Bacterioplanes sanyensis isolated from Red Sea.</title>
        <authorList>
            <person name="Rehman Z.U."/>
        </authorList>
    </citation>
    <scope>NUCLEOTIDE SEQUENCE [LARGE SCALE GENOMIC DNA]</scope>
    <source>
        <strain evidence="4 5">NV9</strain>
    </source>
</reference>
<feature type="region of interest" description="Disordered" evidence="2">
    <location>
        <begin position="580"/>
        <end position="601"/>
    </location>
</feature>
<dbReference type="EMBL" id="CP022530">
    <property type="protein sequence ID" value="ASP40318.1"/>
    <property type="molecule type" value="Genomic_DNA"/>
</dbReference>
<organism evidence="4 5">
    <name type="scientific">Bacterioplanes sanyensis</name>
    <dbReference type="NCBI Taxonomy" id="1249553"/>
    <lineage>
        <taxon>Bacteria</taxon>
        <taxon>Pseudomonadati</taxon>
        <taxon>Pseudomonadota</taxon>
        <taxon>Gammaproteobacteria</taxon>
        <taxon>Oceanospirillales</taxon>
        <taxon>Oceanospirillaceae</taxon>
        <taxon>Bacterioplanes</taxon>
    </lineage>
</organism>
<evidence type="ECO:0000313" key="5">
    <source>
        <dbReference type="Proteomes" id="UP000202440"/>
    </source>
</evidence>
<keyword evidence="3" id="KW-1133">Transmembrane helix</keyword>
<dbReference type="InterPro" id="IPR019934">
    <property type="entry name" value="CHP03545"/>
</dbReference>
<dbReference type="RefSeq" id="WP_094061487.1">
    <property type="nucleotide sequence ID" value="NZ_CP022530.1"/>
</dbReference>
<gene>
    <name evidence="4" type="ORF">CHH28_17265</name>
</gene>
<keyword evidence="3" id="KW-0812">Transmembrane</keyword>
<feature type="coiled-coil region" evidence="1">
    <location>
        <begin position="204"/>
        <end position="234"/>
    </location>
</feature>
<name>A0A222FMR3_9GAMM</name>
<keyword evidence="3" id="KW-0472">Membrane</keyword>
<proteinExistence type="predicted"/>
<keyword evidence="1" id="KW-0175">Coiled coil</keyword>
<dbReference type="OrthoDB" id="5752177at2"/>
<evidence type="ECO:0008006" key="6">
    <source>
        <dbReference type="Google" id="ProtNLM"/>
    </source>
</evidence>
<sequence length="613" mass="68019">MKQWIRWWGLVAVVSVVAMVVAIVMVLAGPTVKSAIETLGTKANGALVEVDSVSVSVSPLGLDIRGIAVTDRRHPMENAIEIGRVRVDVALLPLLAGQIIIDDAHLSDVAFDTERRVSGALPASEAGPSDSDAEKAGEAESPMMVAQLPSLDDILQRQALATDQAGRALRDVVATRRPDIEQRLEALPNDAQLKQYEQQVEALLQGEIKSLQDFKQKKAQLEQLKQRLRSDRDAVIAVRDTIKISRDELTQSLQALRSAPAADLAMLKEQYSLDGQGAINISRLLWGNEVAQWSADALYWYNKIRPFLPPLEDLPSSSDTATETTVPPPRLIGQTVHFPTADPWPDFLIRRLSLTANLQPGRIEISAQGLTHQPQVMPQPMRVNFALQEFPTVEQLTTDLVLDHRRQPTQDTLTLTARQWSLPPWALGSQLTLASASVDVDALAMVKNRSLSVQTEAQFRQAQFVGEANSRASEEVLAVLQQVAEFSMDAGVSGSLSQPQVQLGSDLDQRLQAALGARLKQQQEKLQQRFNRYLNEQISRYTDGMAEEIDFFNQQDAELADASEQLQQLAQKQLDDYVEQQRQQAESKLQEKADKKSDELKRKAEDKLKSLFN</sequence>
<feature type="region of interest" description="Disordered" evidence="2">
    <location>
        <begin position="119"/>
        <end position="140"/>
    </location>
</feature>
<feature type="transmembrane region" description="Helical" evidence="3">
    <location>
        <begin position="7"/>
        <end position="28"/>
    </location>
</feature>
<evidence type="ECO:0000313" key="4">
    <source>
        <dbReference type="EMBL" id="ASP40318.1"/>
    </source>
</evidence>
<accession>A0A222FMR3</accession>
<dbReference type="Proteomes" id="UP000202440">
    <property type="component" value="Chromosome"/>
</dbReference>
<evidence type="ECO:0000256" key="2">
    <source>
        <dbReference type="SAM" id="MobiDB-lite"/>
    </source>
</evidence>
<keyword evidence="5" id="KW-1185">Reference proteome</keyword>
<evidence type="ECO:0000256" key="1">
    <source>
        <dbReference type="SAM" id="Coils"/>
    </source>
</evidence>
<dbReference type="KEGG" id="bsan:CHH28_17265"/>
<evidence type="ECO:0000256" key="3">
    <source>
        <dbReference type="SAM" id="Phobius"/>
    </source>
</evidence>
<protein>
    <recommendedName>
        <fullName evidence="6">TIGR03545 family protein</fullName>
    </recommendedName>
</protein>